<name>A0A554JBZ1_9BACT</name>
<evidence type="ECO:0000313" key="3">
    <source>
        <dbReference type="Proteomes" id="UP000316253"/>
    </source>
</evidence>
<evidence type="ECO:0008006" key="4">
    <source>
        <dbReference type="Google" id="ProtNLM"/>
    </source>
</evidence>
<dbReference type="PANTHER" id="PTHR35024">
    <property type="entry name" value="HYPOTHETICAL CYTOSOLIC PROTEIN"/>
    <property type="match status" value="1"/>
</dbReference>
<protein>
    <recommendedName>
        <fullName evidence="4">Integral membrane protein CcmA involved in cell shape determination</fullName>
    </recommendedName>
</protein>
<reference evidence="2 3" key="1">
    <citation type="submission" date="2017-08" db="EMBL/GenBank/DDBJ databases">
        <title>Mechanisms for carbon and nitrogen cycling indicate functional differentiation within the Candidate Phyla Radiation.</title>
        <authorList>
            <person name="Danczak R.E."/>
            <person name="Johnston M.D."/>
            <person name="Kenah C."/>
            <person name="Slattery M."/>
            <person name="Wrighton K.C."/>
            <person name="Wilkins M.J."/>
        </authorList>
    </citation>
    <scope>NUCLEOTIDE SEQUENCE [LARGE SCALE GENOMIC DNA]</scope>
    <source>
        <strain evidence="2">Gr01-1014_85</strain>
    </source>
</reference>
<comment type="similarity">
    <text evidence="1">Belongs to the bactofilin family.</text>
</comment>
<evidence type="ECO:0000256" key="1">
    <source>
        <dbReference type="ARBA" id="ARBA00044755"/>
    </source>
</evidence>
<sequence length="127" mass="13402">MERHSRQPDSPTIIGSQVKLNGNLIDSQDIIVNGQLTGELKSDKQVQIGESAEINGPVSADHIIVAGVVKGDIIAHSRLEITKSGRIFGSIVTKILSVEAGATLVGNCKMNEDGQGVKQSPDDSSIE</sequence>
<proteinExistence type="inferred from homology"/>
<dbReference type="InterPro" id="IPR007607">
    <property type="entry name" value="BacA/B"/>
</dbReference>
<dbReference type="PANTHER" id="PTHR35024:SF4">
    <property type="entry name" value="POLYMER-FORMING CYTOSKELETAL PROTEIN"/>
    <property type="match status" value="1"/>
</dbReference>
<organism evidence="2 3">
    <name type="scientific">Candidatus Berkelbacteria bacterium Gr01-1014_85</name>
    <dbReference type="NCBI Taxonomy" id="2017150"/>
    <lineage>
        <taxon>Bacteria</taxon>
        <taxon>Candidatus Berkelbacteria</taxon>
    </lineage>
</organism>
<accession>A0A554JBZ1</accession>
<gene>
    <name evidence="2" type="ORF">CEO22_340</name>
</gene>
<dbReference type="AlphaFoldDB" id="A0A554JBZ1"/>
<comment type="caution">
    <text evidence="2">The sequence shown here is derived from an EMBL/GenBank/DDBJ whole genome shotgun (WGS) entry which is preliminary data.</text>
</comment>
<dbReference type="Proteomes" id="UP000316253">
    <property type="component" value="Unassembled WGS sequence"/>
</dbReference>
<evidence type="ECO:0000313" key="2">
    <source>
        <dbReference type="EMBL" id="TSC65818.1"/>
    </source>
</evidence>
<dbReference type="Pfam" id="PF04519">
    <property type="entry name" value="Bactofilin"/>
    <property type="match status" value="1"/>
</dbReference>
<dbReference type="EMBL" id="VMFD01000026">
    <property type="protein sequence ID" value="TSC65818.1"/>
    <property type="molecule type" value="Genomic_DNA"/>
</dbReference>